<name>K9G4G6_PEND1</name>
<protein>
    <submittedName>
        <fullName evidence="1">Uncharacterized protein</fullName>
    </submittedName>
</protein>
<dbReference type="Proteomes" id="UP000009886">
    <property type="component" value="Unassembled WGS sequence"/>
</dbReference>
<proteinExistence type="predicted"/>
<accession>K9G4G6</accession>
<evidence type="ECO:0000313" key="2">
    <source>
        <dbReference type="Proteomes" id="UP000009886"/>
    </source>
</evidence>
<dbReference type="EMBL" id="AKCU01000263">
    <property type="protein sequence ID" value="EKV15792.1"/>
    <property type="molecule type" value="Genomic_DNA"/>
</dbReference>
<comment type="caution">
    <text evidence="1">The sequence shown here is derived from an EMBL/GenBank/DDBJ whole genome shotgun (WGS) entry which is preliminary data.</text>
</comment>
<gene>
    <name evidence="1" type="ORF">PDIP_38670</name>
</gene>
<sequence>MTSIIVPSLGKKEAVFLDVLCPLHNMPSCKIFGSTRRGNKNLSQRELYHTRETRPHAHATVSGCVGLFGSVGLMDMFICRRLLPAFLNSCLHLYMMLVPLRLQTIAIVLVGETYGFYPSNALTHQPISSRHGADVLGRL</sequence>
<dbReference type="VEuPathDB" id="FungiDB:PDIP_38670"/>
<evidence type="ECO:0000313" key="1">
    <source>
        <dbReference type="EMBL" id="EKV15792.1"/>
    </source>
</evidence>
<reference evidence="2" key="1">
    <citation type="journal article" date="2012" name="BMC Genomics">
        <title>Genome sequence of the necrotrophic fungus Penicillium digitatum, the main postharvest pathogen of citrus.</title>
        <authorList>
            <person name="Marcet-Houben M."/>
            <person name="Ballester A.-R."/>
            <person name="de la Fuente B."/>
            <person name="Harries E."/>
            <person name="Marcos J.F."/>
            <person name="Gonzalez-Candelas L."/>
            <person name="Gabaldon T."/>
        </authorList>
    </citation>
    <scope>NUCLEOTIDE SEQUENCE [LARGE SCALE GENOMIC DNA]</scope>
    <source>
        <strain evidence="2">Pd1 / CECT 20795</strain>
    </source>
</reference>
<dbReference type="KEGG" id="pdp:PDIP_38670"/>
<dbReference type="AlphaFoldDB" id="K9G4G6"/>
<dbReference type="OrthoDB" id="4321370at2759"/>
<organism evidence="1 2">
    <name type="scientific">Penicillium digitatum (strain Pd1 / CECT 20795)</name>
    <name type="common">Green mold</name>
    <dbReference type="NCBI Taxonomy" id="1170230"/>
    <lineage>
        <taxon>Eukaryota</taxon>
        <taxon>Fungi</taxon>
        <taxon>Dikarya</taxon>
        <taxon>Ascomycota</taxon>
        <taxon>Pezizomycotina</taxon>
        <taxon>Eurotiomycetes</taxon>
        <taxon>Eurotiomycetidae</taxon>
        <taxon>Eurotiales</taxon>
        <taxon>Aspergillaceae</taxon>
        <taxon>Penicillium</taxon>
    </lineage>
</organism>
<dbReference type="HOGENOM" id="CLU_153360_0_0_1"/>